<evidence type="ECO:0000259" key="5">
    <source>
        <dbReference type="Pfam" id="PF12171"/>
    </source>
</evidence>
<dbReference type="OMA" id="QWQRHIS"/>
<dbReference type="InterPro" id="IPR036236">
    <property type="entry name" value="Znf_C2H2_sf"/>
</dbReference>
<dbReference type="SUPFAM" id="SSF48452">
    <property type="entry name" value="TPR-like"/>
    <property type="match status" value="1"/>
</dbReference>
<keyword evidence="3" id="KW-0862">Zinc</keyword>
<feature type="region of interest" description="Disordered" evidence="4">
    <location>
        <begin position="400"/>
        <end position="420"/>
    </location>
</feature>
<dbReference type="SMART" id="SM00028">
    <property type="entry name" value="TPR"/>
    <property type="match status" value="3"/>
</dbReference>
<dbReference type="Gene3D" id="1.25.40.10">
    <property type="entry name" value="Tetratricopeptide repeat domain"/>
    <property type="match status" value="1"/>
</dbReference>
<sequence length="930" mass="103996">MPVVYKYPQLACTFCINFIGTGAQSLCYFINTSPYLCFAPQDFLIKLVISLLEEGNSWFRDGHWEQAVGEFSEGLNVSHYVSGEGFHIPQDLLESLYVNRATAYHSMKEYDNCMKDCDKALEMCKKSHKVLYLKALCLKQLGKYKEAYDCTRDCLLIAHQDKQVNELAEELANHLGLKKRKPYVSYHVGNVTNPLSKIAPVNFPSVPQCVLPDKANDGKQSAVSVLDSPDPLEDCELIGDDLDNLLDCVPNEHFAAEVHVQKAASLPSMESTFPLTVPTPHLPPAFLSSSMSGINSTSSLSLGGQNSLDTLDDLSSPHGLHSLDNLPGGVAGASLKTPVLDSLDDLLVAAPRAVSREAAQPKTEQLEKPFSDFRLTCDPSAQLGSVLSVTQQHSLDSLDSFPAVKGQGHSPPTLAQKGTGLDLRSDFSSAATQTPVPNTLSATHDFMQACSSCFAREDRATYTFIHKPDLHHSCERDILLCRRKGVFPSEWTKVRPPPTWTAITGPFLLCKHVQNPADLGLCRFGETCHFAFNQLEIDVWTEERKGTLDRNMLFGPLGVATGNPVNSIRRLLQEHKGTFLFLCQECYNGWPRIISERCRDDHTVCSNTFARHSFDANKCLAFEETATNCNYRKVRPFNILAHLKLCSQKIRDGCPGEYRCANAHSFIELQTWRVQHYTGITADEIVKVSKKYHAGQEQNTGTERKLRCSGVPAAANGEETPKGKSLNMKMKFVCAVCLQDGLISMPNKTLQYCSAKAKHPWTKEQNTLLVKSLDKNNWVPVRPLPHTKNFPAQYELCGWMLNKKKCDFIGNCSFAHSTEEKDMWMYMKTQNVVEMQQIYNMWLALSTHSRQADKAVSTQEKDIVMPTDNAEPTSGFNCPLCGKHSNSERQWQRHISTTKHKDRLFSCEGEDEALKWTHRFPGVSFELCAK</sequence>
<evidence type="ECO:0000256" key="2">
    <source>
        <dbReference type="ARBA" id="ARBA00022771"/>
    </source>
</evidence>
<evidence type="ECO:0000256" key="1">
    <source>
        <dbReference type="ARBA" id="ARBA00022723"/>
    </source>
</evidence>
<protein>
    <submittedName>
        <fullName evidence="6">Zinc finger CCCH domain-containing protein 7B-like</fullName>
    </submittedName>
</protein>
<evidence type="ECO:0000256" key="3">
    <source>
        <dbReference type="ARBA" id="ARBA00022833"/>
    </source>
</evidence>
<dbReference type="GeneTree" id="ENSGT00390000018542"/>
<accession>A0A3Q2YZF9</accession>
<evidence type="ECO:0000313" key="6">
    <source>
        <dbReference type="Ensembl" id="ENSHCOP00000024610.1"/>
    </source>
</evidence>
<dbReference type="PANTHER" id="PTHR14928:SF6">
    <property type="entry name" value="ZINC FINGER CCCH DOMAIN-CONTAINING PROTEIN 7B"/>
    <property type="match status" value="1"/>
</dbReference>
<dbReference type="Ensembl" id="ENSHCOT00000017983.1">
    <property type="protein sequence ID" value="ENSHCOP00000024610.1"/>
    <property type="gene ID" value="ENSHCOG00000014089.1"/>
</dbReference>
<keyword evidence="2" id="KW-0863">Zinc-finger</keyword>
<reference evidence="6" key="2">
    <citation type="submission" date="2025-09" db="UniProtKB">
        <authorList>
            <consortium name="Ensembl"/>
        </authorList>
    </citation>
    <scope>IDENTIFICATION</scope>
</reference>
<dbReference type="InterPro" id="IPR022755">
    <property type="entry name" value="Znf_C2H2_jaz"/>
</dbReference>
<dbReference type="AlphaFoldDB" id="A0A3Q2YZF9"/>
<dbReference type="Gene3D" id="3.30.160.60">
    <property type="entry name" value="Classic Zinc Finger"/>
    <property type="match status" value="1"/>
</dbReference>
<keyword evidence="7" id="KW-1185">Reference proteome</keyword>
<dbReference type="Pfam" id="PF12171">
    <property type="entry name" value="zf-C2H2_jaz"/>
    <property type="match status" value="1"/>
</dbReference>
<dbReference type="GO" id="GO:0035198">
    <property type="term" value="F:miRNA binding"/>
    <property type="evidence" value="ECO:0007669"/>
    <property type="project" value="InterPro"/>
</dbReference>
<feature type="domain" description="Zinc finger double-stranded RNA binding" evidence="5">
    <location>
        <begin position="876"/>
        <end position="901"/>
    </location>
</feature>
<name>A0A3Q2YZF9_HIPCM</name>
<proteinExistence type="predicted"/>
<evidence type="ECO:0000256" key="4">
    <source>
        <dbReference type="SAM" id="MobiDB-lite"/>
    </source>
</evidence>
<organism evidence="6 7">
    <name type="scientific">Hippocampus comes</name>
    <name type="common">Tiger tail seahorse</name>
    <dbReference type="NCBI Taxonomy" id="109280"/>
    <lineage>
        <taxon>Eukaryota</taxon>
        <taxon>Metazoa</taxon>
        <taxon>Chordata</taxon>
        <taxon>Craniata</taxon>
        <taxon>Vertebrata</taxon>
        <taxon>Euteleostomi</taxon>
        <taxon>Actinopterygii</taxon>
        <taxon>Neopterygii</taxon>
        <taxon>Teleostei</taxon>
        <taxon>Neoteleostei</taxon>
        <taxon>Acanthomorphata</taxon>
        <taxon>Syngnathiaria</taxon>
        <taxon>Syngnathiformes</taxon>
        <taxon>Syngnathoidei</taxon>
        <taxon>Syngnathidae</taxon>
        <taxon>Hippocampus</taxon>
    </lineage>
</organism>
<dbReference type="InterPro" id="IPR011990">
    <property type="entry name" value="TPR-like_helical_dom_sf"/>
</dbReference>
<dbReference type="InterPro" id="IPR019734">
    <property type="entry name" value="TPR_rpt"/>
</dbReference>
<keyword evidence="1" id="KW-0479">Metal-binding</keyword>
<dbReference type="InterPro" id="IPR039691">
    <property type="entry name" value="ZC3H7A/B"/>
</dbReference>
<dbReference type="PANTHER" id="PTHR14928">
    <property type="entry name" value="MICRO-RNA BINDING ZINC FINGER CCCH DOMAIN-CONTAINING PROTEIN 7"/>
    <property type="match status" value="1"/>
</dbReference>
<dbReference type="GO" id="GO:0008270">
    <property type="term" value="F:zinc ion binding"/>
    <property type="evidence" value="ECO:0007669"/>
    <property type="project" value="UniProtKB-KW"/>
</dbReference>
<dbReference type="Proteomes" id="UP000264820">
    <property type="component" value="Unplaced"/>
</dbReference>
<dbReference type="SUPFAM" id="SSF57667">
    <property type="entry name" value="beta-beta-alpha zinc fingers"/>
    <property type="match status" value="1"/>
</dbReference>
<evidence type="ECO:0000313" key="7">
    <source>
        <dbReference type="Proteomes" id="UP000264820"/>
    </source>
</evidence>
<reference evidence="6" key="1">
    <citation type="submission" date="2025-08" db="UniProtKB">
        <authorList>
            <consortium name="Ensembl"/>
        </authorList>
    </citation>
    <scope>IDENTIFICATION</scope>
</reference>
<dbReference type="Pfam" id="PF12895">
    <property type="entry name" value="ANAPC3"/>
    <property type="match status" value="1"/>
</dbReference>
<dbReference type="GO" id="GO:0035196">
    <property type="term" value="P:miRNA processing"/>
    <property type="evidence" value="ECO:0007669"/>
    <property type="project" value="TreeGrafter"/>
</dbReference>